<dbReference type="EMBL" id="FNVT01000042">
    <property type="protein sequence ID" value="SEH03703.1"/>
    <property type="molecule type" value="Genomic_DNA"/>
</dbReference>
<evidence type="ECO:0000313" key="2">
    <source>
        <dbReference type="EMBL" id="SEH03703.1"/>
    </source>
</evidence>
<name>A0A1H6F260_9ACTN</name>
<dbReference type="Proteomes" id="UP000236732">
    <property type="component" value="Unassembled WGS sequence"/>
</dbReference>
<dbReference type="GO" id="GO:0004803">
    <property type="term" value="F:transposase activity"/>
    <property type="evidence" value="ECO:0007669"/>
    <property type="project" value="InterPro"/>
</dbReference>
<evidence type="ECO:0000259" key="1">
    <source>
        <dbReference type="Pfam" id="PF01526"/>
    </source>
</evidence>
<dbReference type="Pfam" id="PF01526">
    <property type="entry name" value="DDE_Tnp_Tn3"/>
    <property type="match status" value="1"/>
</dbReference>
<proteinExistence type="predicted"/>
<dbReference type="InterPro" id="IPR002513">
    <property type="entry name" value="Tn3_Tnp_DDE_dom"/>
</dbReference>
<keyword evidence="3" id="KW-1185">Reference proteome</keyword>
<protein>
    <submittedName>
        <fullName evidence="2">Tn3 transposase DDE domain-containing protein</fullName>
    </submittedName>
</protein>
<gene>
    <name evidence="2" type="ORF">SAMN05444920_14221</name>
</gene>
<reference evidence="2 3" key="1">
    <citation type="submission" date="2016-10" db="EMBL/GenBank/DDBJ databases">
        <authorList>
            <person name="de Groot N.N."/>
        </authorList>
    </citation>
    <scope>NUCLEOTIDE SEQUENCE [LARGE SCALE GENOMIC DNA]</scope>
    <source>
        <strain evidence="2 3">CGMCC 4.7037</strain>
    </source>
</reference>
<dbReference type="AlphaFoldDB" id="A0A1H6F260"/>
<sequence>MPRIPNFKDLIFFRASEKIAYPHIDQLFGESGRNVIDWKLIDKHGVDLMQVAISIR</sequence>
<organism evidence="2 3">
    <name type="scientific">Nonomuraea solani</name>
    <dbReference type="NCBI Taxonomy" id="1144553"/>
    <lineage>
        <taxon>Bacteria</taxon>
        <taxon>Bacillati</taxon>
        <taxon>Actinomycetota</taxon>
        <taxon>Actinomycetes</taxon>
        <taxon>Streptosporangiales</taxon>
        <taxon>Streptosporangiaceae</taxon>
        <taxon>Nonomuraea</taxon>
    </lineage>
</organism>
<accession>A0A1H6F260</accession>
<evidence type="ECO:0000313" key="3">
    <source>
        <dbReference type="Proteomes" id="UP000236732"/>
    </source>
</evidence>
<feature type="domain" description="Tn3 transposase DDE" evidence="1">
    <location>
        <begin position="1"/>
        <end position="56"/>
    </location>
</feature>
<dbReference type="GO" id="GO:0006313">
    <property type="term" value="P:DNA transposition"/>
    <property type="evidence" value="ECO:0007669"/>
    <property type="project" value="InterPro"/>
</dbReference>